<dbReference type="InterPro" id="IPR017985">
    <property type="entry name" value="MeTrfase_CN4_CS"/>
</dbReference>
<dbReference type="AlphaFoldDB" id="A0A939J1B6"/>
<evidence type="ECO:0000256" key="8">
    <source>
        <dbReference type="ARBA" id="ARBA00049120"/>
    </source>
</evidence>
<evidence type="ECO:0000256" key="3">
    <source>
        <dbReference type="ARBA" id="ARBA00022679"/>
    </source>
</evidence>
<organism evidence="11 12">
    <name type="scientific">Roseibium aggregatum</name>
    <dbReference type="NCBI Taxonomy" id="187304"/>
    <lineage>
        <taxon>Bacteria</taxon>
        <taxon>Pseudomonadati</taxon>
        <taxon>Pseudomonadota</taxon>
        <taxon>Alphaproteobacteria</taxon>
        <taxon>Hyphomicrobiales</taxon>
        <taxon>Stappiaceae</taxon>
        <taxon>Roseibium</taxon>
    </lineage>
</organism>
<keyword evidence="6" id="KW-0238">DNA-binding</keyword>
<feature type="domain" description="DNA methylase N-4/N-6" evidence="10">
    <location>
        <begin position="12"/>
        <end position="78"/>
    </location>
</feature>
<evidence type="ECO:0000256" key="5">
    <source>
        <dbReference type="ARBA" id="ARBA00022747"/>
    </source>
</evidence>
<dbReference type="InterPro" id="IPR001091">
    <property type="entry name" value="RM_Methyltransferase"/>
</dbReference>
<comment type="catalytic activity">
    <reaction evidence="8">
        <text>a 2'-deoxycytidine in DNA + S-adenosyl-L-methionine = an N(4)-methyl-2'-deoxycytidine in DNA + S-adenosyl-L-homocysteine + H(+)</text>
        <dbReference type="Rhea" id="RHEA:16857"/>
        <dbReference type="Rhea" id="RHEA-COMP:11369"/>
        <dbReference type="Rhea" id="RHEA-COMP:13674"/>
        <dbReference type="ChEBI" id="CHEBI:15378"/>
        <dbReference type="ChEBI" id="CHEBI:57856"/>
        <dbReference type="ChEBI" id="CHEBI:59789"/>
        <dbReference type="ChEBI" id="CHEBI:85452"/>
        <dbReference type="ChEBI" id="CHEBI:137933"/>
        <dbReference type="EC" id="2.1.1.113"/>
    </reaction>
</comment>
<gene>
    <name evidence="11" type="ORF">JF539_16565</name>
</gene>
<evidence type="ECO:0000256" key="1">
    <source>
        <dbReference type="ARBA" id="ARBA00010203"/>
    </source>
</evidence>
<dbReference type="PRINTS" id="PR00508">
    <property type="entry name" value="S21N4MTFRASE"/>
</dbReference>
<sequence length="384" mass="43639">MTKMFDGEVDTWRIGTPEGRWAGFGPYYAMFPVNFARYIISEYSNLGETVIDPFCGRGTTNYVSQVLGRNSYGCELNPVGWLYAKTKVSPARQLGRVLRRIDEVSASQTGGDRDPVNEFQDWAWCPEVLGFINSARRNLDWRTSVVDRTVASLMLVYLHAKLGGGLSNQMRQSKSMAPDYAVRWWKERKMRPPFVDPSKFLKSRAEWRYAKGFSAAHGRSRLYFGDARVGLERYNCELASLILTSPPYLGITNYQYDNWIRLWALGGPELPEWNQKYRYANKETYDALINDVFGALALKSRADAVIVVRTDARKFTLETTAYSMDRVWPHHQLFGRKSKASKPTQTSLFGDKSEKPGEIDLIAIPQGKEPPRGFIDVATCAVIS</sequence>
<dbReference type="GO" id="GO:0015667">
    <property type="term" value="F:site-specific DNA-methyltransferase (cytosine-N4-specific) activity"/>
    <property type="evidence" value="ECO:0007669"/>
    <property type="project" value="UniProtKB-EC"/>
</dbReference>
<evidence type="ECO:0000256" key="9">
    <source>
        <dbReference type="RuleBase" id="RU362026"/>
    </source>
</evidence>
<dbReference type="GO" id="GO:0032259">
    <property type="term" value="P:methylation"/>
    <property type="evidence" value="ECO:0007669"/>
    <property type="project" value="UniProtKB-KW"/>
</dbReference>
<protein>
    <recommendedName>
        <fullName evidence="9">Methyltransferase</fullName>
        <ecNumber evidence="9">2.1.1.-</ecNumber>
    </recommendedName>
</protein>
<dbReference type="GO" id="GO:0009307">
    <property type="term" value="P:DNA restriction-modification system"/>
    <property type="evidence" value="ECO:0007669"/>
    <property type="project" value="UniProtKB-KW"/>
</dbReference>
<proteinExistence type="inferred from homology"/>
<evidence type="ECO:0000256" key="2">
    <source>
        <dbReference type="ARBA" id="ARBA00022603"/>
    </source>
</evidence>
<dbReference type="Pfam" id="PF01555">
    <property type="entry name" value="N6_N4_Mtase"/>
    <property type="match status" value="1"/>
</dbReference>
<dbReference type="GO" id="GO:0009007">
    <property type="term" value="F:site-specific DNA-methyltransferase (adenine-specific) activity"/>
    <property type="evidence" value="ECO:0007669"/>
    <property type="project" value="UniProtKB-EC"/>
</dbReference>
<comment type="caution">
    <text evidence="11">The sequence shown here is derived from an EMBL/GenBank/DDBJ whole genome shotgun (WGS) entry which is preliminary data.</text>
</comment>
<keyword evidence="5" id="KW-0680">Restriction system</keyword>
<dbReference type="EMBL" id="JAEKJZ010000003">
    <property type="protein sequence ID" value="MBN9671966.1"/>
    <property type="molecule type" value="Genomic_DNA"/>
</dbReference>
<evidence type="ECO:0000259" key="10">
    <source>
        <dbReference type="Pfam" id="PF01555"/>
    </source>
</evidence>
<reference evidence="11" key="1">
    <citation type="submission" date="2020-12" db="EMBL/GenBank/DDBJ databases">
        <title>Oil enriched cultivation method for isolating marine PHA-producing bacteria.</title>
        <authorList>
            <person name="Zheng W."/>
            <person name="Yu S."/>
            <person name="Huang Y."/>
        </authorList>
    </citation>
    <scope>NUCLEOTIDE SEQUENCE</scope>
    <source>
        <strain evidence="11">SY-2-12</strain>
    </source>
</reference>
<keyword evidence="2" id="KW-0489">Methyltransferase</keyword>
<evidence type="ECO:0000313" key="11">
    <source>
        <dbReference type="EMBL" id="MBN9671966.1"/>
    </source>
</evidence>
<evidence type="ECO:0000313" key="12">
    <source>
        <dbReference type="Proteomes" id="UP000664096"/>
    </source>
</evidence>
<evidence type="ECO:0000256" key="6">
    <source>
        <dbReference type="ARBA" id="ARBA00023125"/>
    </source>
</evidence>
<name>A0A939J1B6_9HYPH</name>
<dbReference type="EC" id="2.1.1.-" evidence="9"/>
<keyword evidence="3" id="KW-0808">Transferase</keyword>
<dbReference type="SUPFAM" id="SSF53335">
    <property type="entry name" value="S-adenosyl-L-methionine-dependent methyltransferases"/>
    <property type="match status" value="2"/>
</dbReference>
<dbReference type="InterPro" id="IPR002941">
    <property type="entry name" value="DNA_methylase_N4/N6"/>
</dbReference>
<keyword evidence="4" id="KW-0949">S-adenosyl-L-methionine</keyword>
<comment type="similarity">
    <text evidence="1">Belongs to the N(4)/N(6)-methyltransferase family. N(4) subfamily.</text>
</comment>
<dbReference type="GO" id="GO:0003677">
    <property type="term" value="F:DNA binding"/>
    <property type="evidence" value="ECO:0007669"/>
    <property type="project" value="UniProtKB-KW"/>
</dbReference>
<dbReference type="Gene3D" id="3.40.50.150">
    <property type="entry name" value="Vaccinia Virus protein VP39"/>
    <property type="match status" value="2"/>
</dbReference>
<evidence type="ECO:0000256" key="7">
    <source>
        <dbReference type="ARBA" id="ARBA00047942"/>
    </source>
</evidence>
<accession>A0A939J1B6</accession>
<dbReference type="InterPro" id="IPR029063">
    <property type="entry name" value="SAM-dependent_MTases_sf"/>
</dbReference>
<evidence type="ECO:0000256" key="4">
    <source>
        <dbReference type="ARBA" id="ARBA00022691"/>
    </source>
</evidence>
<dbReference type="GO" id="GO:0008170">
    <property type="term" value="F:N-methyltransferase activity"/>
    <property type="evidence" value="ECO:0007669"/>
    <property type="project" value="InterPro"/>
</dbReference>
<dbReference type="Proteomes" id="UP000664096">
    <property type="component" value="Unassembled WGS sequence"/>
</dbReference>
<dbReference type="PROSITE" id="PS00093">
    <property type="entry name" value="N4_MTASE"/>
    <property type="match status" value="1"/>
</dbReference>
<comment type="catalytic activity">
    <reaction evidence="7">
        <text>a 2'-deoxyadenosine in DNA + S-adenosyl-L-methionine = an N(6)-methyl-2'-deoxyadenosine in DNA + S-adenosyl-L-homocysteine + H(+)</text>
        <dbReference type="Rhea" id="RHEA:15197"/>
        <dbReference type="Rhea" id="RHEA-COMP:12418"/>
        <dbReference type="Rhea" id="RHEA-COMP:12419"/>
        <dbReference type="ChEBI" id="CHEBI:15378"/>
        <dbReference type="ChEBI" id="CHEBI:57856"/>
        <dbReference type="ChEBI" id="CHEBI:59789"/>
        <dbReference type="ChEBI" id="CHEBI:90615"/>
        <dbReference type="ChEBI" id="CHEBI:90616"/>
        <dbReference type="EC" id="2.1.1.72"/>
    </reaction>
</comment>